<dbReference type="EMBL" id="CM016560">
    <property type="protein sequence ID" value="TKV90651.1"/>
    <property type="molecule type" value="Genomic_DNA"/>
</dbReference>
<name>A0A4U6SR38_SETVI</name>
<gene>
    <name evidence="1" type="ORF">SEVIR_9G044001v2</name>
</gene>
<dbReference type="Gramene" id="TKV90651">
    <property type="protein sequence ID" value="TKV90651"/>
    <property type="gene ID" value="SEVIR_9G044001v2"/>
</dbReference>
<dbReference type="Proteomes" id="UP000298652">
    <property type="component" value="Chromosome 9"/>
</dbReference>
<keyword evidence="2" id="KW-1185">Reference proteome</keyword>
<protein>
    <submittedName>
        <fullName evidence="1">Uncharacterized protein</fullName>
    </submittedName>
</protein>
<sequence>MSKAAEISEDIIEITDADLKYDQKEELARHLEEYRKTCLQSFSRTRSGETVKKAPLLTPRHITIAEDLGKMSDMIQQSIYQAMIDQSTVMTNTVYNTVISSLVSGVAQGYQGFAYAPPIVAPIRASSALPSTSHSTPQPIPMQHGGYNASIPLGYNGAPCYQSQAPSQSAQISSVQSLPSNSVPWGAPAMTTRPDQSISYGNSPVQASFQSAIWPTVPQYQPASLEIGRGADTAETLRGVMPMILYDGAADPLRHQLLAAQPTTQPQNVQHALIHHPAMAPPVQQHVPIPQPVIHQ</sequence>
<evidence type="ECO:0000313" key="1">
    <source>
        <dbReference type="EMBL" id="TKV90651.1"/>
    </source>
</evidence>
<reference evidence="1" key="1">
    <citation type="submission" date="2019-03" db="EMBL/GenBank/DDBJ databases">
        <title>WGS assembly of Setaria viridis.</title>
        <authorList>
            <person name="Huang P."/>
            <person name="Jenkins J."/>
            <person name="Grimwood J."/>
            <person name="Barry K."/>
            <person name="Healey A."/>
            <person name="Mamidi S."/>
            <person name="Sreedasyam A."/>
            <person name="Shu S."/>
            <person name="Feldman M."/>
            <person name="Wu J."/>
            <person name="Yu Y."/>
            <person name="Chen C."/>
            <person name="Johnson J."/>
            <person name="Rokhsar D."/>
            <person name="Baxter I."/>
            <person name="Schmutz J."/>
            <person name="Brutnell T."/>
            <person name="Kellogg E."/>
        </authorList>
    </citation>
    <scope>NUCLEOTIDE SEQUENCE [LARGE SCALE GENOMIC DNA]</scope>
</reference>
<proteinExistence type="predicted"/>
<organism evidence="1 2">
    <name type="scientific">Setaria viridis</name>
    <name type="common">Green bristlegrass</name>
    <name type="synonym">Setaria italica subsp. viridis</name>
    <dbReference type="NCBI Taxonomy" id="4556"/>
    <lineage>
        <taxon>Eukaryota</taxon>
        <taxon>Viridiplantae</taxon>
        <taxon>Streptophyta</taxon>
        <taxon>Embryophyta</taxon>
        <taxon>Tracheophyta</taxon>
        <taxon>Spermatophyta</taxon>
        <taxon>Magnoliopsida</taxon>
        <taxon>Liliopsida</taxon>
        <taxon>Poales</taxon>
        <taxon>Poaceae</taxon>
        <taxon>PACMAD clade</taxon>
        <taxon>Panicoideae</taxon>
        <taxon>Panicodae</taxon>
        <taxon>Paniceae</taxon>
        <taxon>Cenchrinae</taxon>
        <taxon>Setaria</taxon>
    </lineage>
</organism>
<accession>A0A4U6SR38</accession>
<evidence type="ECO:0000313" key="2">
    <source>
        <dbReference type="Proteomes" id="UP000298652"/>
    </source>
</evidence>
<dbReference type="AlphaFoldDB" id="A0A4U6SR38"/>